<feature type="domain" description="HNH nuclease" evidence="1">
    <location>
        <begin position="132"/>
        <end position="191"/>
    </location>
</feature>
<dbReference type="RefSeq" id="WP_378108210.1">
    <property type="nucleotide sequence ID" value="NZ_JBHSEN010000001.1"/>
</dbReference>
<dbReference type="Proteomes" id="UP001595965">
    <property type="component" value="Unassembled WGS sequence"/>
</dbReference>
<dbReference type="EMBL" id="JBHSEN010000001">
    <property type="protein sequence ID" value="MFC4428770.1"/>
    <property type="molecule type" value="Genomic_DNA"/>
</dbReference>
<sequence length="222" mass="25604">MSRNSVRVLHEITCRGCGITFRDHNRNRAYCSDFCRLLYMESRMFRCSYCDTDETLDLAASFQLQASGNYENSTRRAFVVRHQPCRRELLDRHERDLGCRCKSCQAEAGLPPTRPFKVPPKGPRRSIGYRRHAPEVYARDGLLCQICGLPTEPDAHPSGDTYPSLDHDVPLHEGGMDDIENLRTTHRWCNIKRNGSPLWGSMDDEAIRRLARERFVHLLPVD</sequence>
<dbReference type="SMART" id="SM00507">
    <property type="entry name" value="HNHc"/>
    <property type="match status" value="1"/>
</dbReference>
<comment type="caution">
    <text evidence="2">The sequence shown here is derived from an EMBL/GenBank/DDBJ whole genome shotgun (WGS) entry which is preliminary data.</text>
</comment>
<accession>A0ABV8XTE3</accession>
<organism evidence="2 3">
    <name type="scientific">Citricoccus alkalitolerans</name>
    <dbReference type="NCBI Taxonomy" id="246603"/>
    <lineage>
        <taxon>Bacteria</taxon>
        <taxon>Bacillati</taxon>
        <taxon>Actinomycetota</taxon>
        <taxon>Actinomycetes</taxon>
        <taxon>Micrococcales</taxon>
        <taxon>Micrococcaceae</taxon>
        <taxon>Citricoccus</taxon>
    </lineage>
</organism>
<dbReference type="Pfam" id="PF01844">
    <property type="entry name" value="HNH"/>
    <property type="match status" value="1"/>
</dbReference>
<keyword evidence="2" id="KW-0255">Endonuclease</keyword>
<dbReference type="GO" id="GO:0004519">
    <property type="term" value="F:endonuclease activity"/>
    <property type="evidence" value="ECO:0007669"/>
    <property type="project" value="UniProtKB-KW"/>
</dbReference>
<dbReference type="InterPro" id="IPR003615">
    <property type="entry name" value="HNH_nuc"/>
</dbReference>
<dbReference type="Gene3D" id="1.10.30.50">
    <property type="match status" value="1"/>
</dbReference>
<evidence type="ECO:0000313" key="2">
    <source>
        <dbReference type="EMBL" id="MFC4428770.1"/>
    </source>
</evidence>
<name>A0ABV8XTE3_9MICC</name>
<dbReference type="InterPro" id="IPR002711">
    <property type="entry name" value="HNH"/>
</dbReference>
<gene>
    <name evidence="2" type="ORF">ACFO0K_03645</name>
</gene>
<dbReference type="CDD" id="cd00085">
    <property type="entry name" value="HNHc"/>
    <property type="match status" value="1"/>
</dbReference>
<reference evidence="3" key="1">
    <citation type="journal article" date="2019" name="Int. J. Syst. Evol. Microbiol.">
        <title>The Global Catalogue of Microorganisms (GCM) 10K type strain sequencing project: providing services to taxonomists for standard genome sequencing and annotation.</title>
        <authorList>
            <consortium name="The Broad Institute Genomics Platform"/>
            <consortium name="The Broad Institute Genome Sequencing Center for Infectious Disease"/>
            <person name="Wu L."/>
            <person name="Ma J."/>
        </authorList>
    </citation>
    <scope>NUCLEOTIDE SEQUENCE [LARGE SCALE GENOMIC DNA]</scope>
    <source>
        <strain evidence="3">CGMCC 1.12125</strain>
    </source>
</reference>
<evidence type="ECO:0000259" key="1">
    <source>
        <dbReference type="SMART" id="SM00507"/>
    </source>
</evidence>
<keyword evidence="2" id="KW-0378">Hydrolase</keyword>
<evidence type="ECO:0000313" key="3">
    <source>
        <dbReference type="Proteomes" id="UP001595965"/>
    </source>
</evidence>
<keyword evidence="3" id="KW-1185">Reference proteome</keyword>
<keyword evidence="2" id="KW-0540">Nuclease</keyword>
<proteinExistence type="predicted"/>
<protein>
    <submittedName>
        <fullName evidence="2">HNH endonuclease</fullName>
    </submittedName>
</protein>